<comment type="caution">
    <text evidence="3">The sequence shown here is derived from an EMBL/GenBank/DDBJ whole genome shotgun (WGS) entry which is preliminary data.</text>
</comment>
<organism evidence="3 5">
    <name type="scientific">Flavonifractor plautii</name>
    <name type="common">Fusobacterium plautii</name>
    <dbReference type="NCBI Taxonomy" id="292800"/>
    <lineage>
        <taxon>Bacteria</taxon>
        <taxon>Bacillati</taxon>
        <taxon>Bacillota</taxon>
        <taxon>Clostridia</taxon>
        <taxon>Eubacteriales</taxon>
        <taxon>Oscillospiraceae</taxon>
        <taxon>Flavonifractor</taxon>
    </lineage>
</organism>
<dbReference type="InterPro" id="IPR006652">
    <property type="entry name" value="Kelch_1"/>
</dbReference>
<dbReference type="InterPro" id="IPR001969">
    <property type="entry name" value="Aspartic_peptidase_AS"/>
</dbReference>
<dbReference type="InterPro" id="IPR015915">
    <property type="entry name" value="Kelch-typ_b-propeller"/>
</dbReference>
<keyword evidence="1" id="KW-0880">Kelch repeat</keyword>
<dbReference type="Proteomes" id="UP001211173">
    <property type="component" value="Unassembled WGS sequence"/>
</dbReference>
<dbReference type="GO" id="GO:0006508">
    <property type="term" value="P:proteolysis"/>
    <property type="evidence" value="ECO:0007669"/>
    <property type="project" value="InterPro"/>
</dbReference>
<evidence type="ECO:0000313" key="3">
    <source>
        <dbReference type="EMBL" id="MDB7904824.1"/>
    </source>
</evidence>
<dbReference type="PANTHER" id="PTHR24412:SF489">
    <property type="entry name" value="RING FINGER DOMAIN AND KELCH REPEAT-CONTAINING PROTEIN DDB_G0271372"/>
    <property type="match status" value="1"/>
</dbReference>
<dbReference type="EMBL" id="JAQLWO010000002">
    <property type="protein sequence ID" value="MDB7904824.1"/>
    <property type="molecule type" value="Genomic_DNA"/>
</dbReference>
<accession>A0AAW6C169</accession>
<evidence type="ECO:0000256" key="1">
    <source>
        <dbReference type="ARBA" id="ARBA00022441"/>
    </source>
</evidence>
<evidence type="ECO:0000256" key="2">
    <source>
        <dbReference type="ARBA" id="ARBA00022737"/>
    </source>
</evidence>
<dbReference type="SUPFAM" id="SSF117281">
    <property type="entry name" value="Kelch motif"/>
    <property type="match status" value="1"/>
</dbReference>
<dbReference type="AlphaFoldDB" id="A0AAW6C169"/>
<dbReference type="PROSITE" id="PS00141">
    <property type="entry name" value="ASP_PROTEASE"/>
    <property type="match status" value="1"/>
</dbReference>
<dbReference type="Pfam" id="PF01344">
    <property type="entry name" value="Kelch_1"/>
    <property type="match status" value="1"/>
</dbReference>
<dbReference type="Gene3D" id="2.120.10.80">
    <property type="entry name" value="Kelch-type beta propeller"/>
    <property type="match status" value="2"/>
</dbReference>
<dbReference type="GO" id="GO:0004190">
    <property type="term" value="F:aspartic-type endopeptidase activity"/>
    <property type="evidence" value="ECO:0007669"/>
    <property type="project" value="InterPro"/>
</dbReference>
<sequence length="713" mass="73346">MAQVEFQVPGPGTYIIEAAPSLPPLSQPGTAADVLTGEQFYGEDGNPVTGTMPDNPAEAVIIQGGGSYTIPKGYHTGKGTVTSEGTELPTLANPANAGEIISGKQSIGQNGETLTGTMPNNGAVSKDLTAGEKYIIPAGYHNGQGKVTAPTVASETPGTAEAVDILSGKTAWVNGEQITGSIPTKTAEDVTIQGASVSVPSGYYGPNIAKAIPTVEQTVPTISVSPEGLITAQAQQTEGFVAGGTKSATNQLPVQGAQTITPSTTAQTIQPNVYLTGAQTIQGDENLVPGNIKEDVSIFGVTGTYAGSGGDFAVPLTVTVDSGATVTAMNGDTTLTATSVDGHANFILTSGGTWQVTARLGDLSTGTTVKVPTTLMAELKFPGQLIYYGIVTPLNMVSGSTYKTTVATSNLNYAIFCVTSSRSNVDAYSPELTQVIVENTIPYIPNFSATSVGEYALFGGGGDWSSKSNVVYAYNSDLTQTKPTGLTTAKWSLTGATVGDYALFAGGISGRSSDSRYNTYYSTVDTYDPSLTRGTAQAMKEARGNSAAANVGEYLLIAGGVNKSTSSSVVDVYDKNLTHTVAENMSSGRNGLAATSVGDYVLFAGGVTNIVDAYDTSLTRTTPTPLNESKNSLAATTIGDYGLFGGGLKSSTAFGSVDAYDTSLTRTTPTPLSEDRYNLAATSINNYALFGGGIGRDGSSSIRYATVDVYTIK</sequence>
<gene>
    <name evidence="3" type="ORF">PND83_02415</name>
    <name evidence="4" type="ORF">PNE06_10285</name>
</gene>
<name>A0AAW6C169_FLAPL</name>
<proteinExistence type="predicted"/>
<dbReference type="PANTHER" id="PTHR24412">
    <property type="entry name" value="KELCH PROTEIN"/>
    <property type="match status" value="1"/>
</dbReference>
<dbReference type="RefSeq" id="WP_195384034.1">
    <property type="nucleotide sequence ID" value="NZ_BAABXT010000001.1"/>
</dbReference>
<dbReference type="Proteomes" id="UP001211006">
    <property type="component" value="Unassembled WGS sequence"/>
</dbReference>
<keyword evidence="2" id="KW-0677">Repeat</keyword>
<evidence type="ECO:0000313" key="4">
    <source>
        <dbReference type="EMBL" id="MDB7933458.1"/>
    </source>
</evidence>
<evidence type="ECO:0000313" key="5">
    <source>
        <dbReference type="Proteomes" id="UP001211006"/>
    </source>
</evidence>
<protein>
    <submittedName>
        <fullName evidence="3">Kelch repeat-containing protein</fullName>
    </submittedName>
</protein>
<dbReference type="EMBL" id="JAQLWV010000013">
    <property type="protein sequence ID" value="MDB7933458.1"/>
    <property type="molecule type" value="Genomic_DNA"/>
</dbReference>
<reference evidence="3" key="1">
    <citation type="submission" date="2023-01" db="EMBL/GenBank/DDBJ databases">
        <title>Human gut microbiome strain richness.</title>
        <authorList>
            <person name="Chen-Liaw A."/>
        </authorList>
    </citation>
    <scope>NUCLEOTIDE SEQUENCE</scope>
    <source>
        <strain evidence="4">1001287st1_F4_1001285I_161205</strain>
        <strain evidence="3">2225st1_A6_2225SCRN_200828</strain>
    </source>
</reference>